<dbReference type="SUPFAM" id="SSF53254">
    <property type="entry name" value="Phosphoglycerate mutase-like"/>
    <property type="match status" value="1"/>
</dbReference>
<sequence length="184" mass="21002">MKQFMIMRHCSAEGQEDEAPLTKLGIRQAQVVATFMEHYPVEVDFILSSPAKRAINSVVPLAKEEDIDIETDERLLERHVSAKPLKDMESFLETSFKNYHVKLEDGESNQEAMDRVAGLLDELFEEVEEDAVPLLVTHGNLFILILNYLGIEAGFTEWKELTHPDLYMVTKKDGSFGLSRIWSD</sequence>
<evidence type="ECO:0000313" key="2">
    <source>
        <dbReference type="Proteomes" id="UP000030528"/>
    </source>
</evidence>
<organism evidence="1 2">
    <name type="scientific">Pontibacillus halophilus JSM 076056 = DSM 19796</name>
    <dbReference type="NCBI Taxonomy" id="1385510"/>
    <lineage>
        <taxon>Bacteria</taxon>
        <taxon>Bacillati</taxon>
        <taxon>Bacillota</taxon>
        <taxon>Bacilli</taxon>
        <taxon>Bacillales</taxon>
        <taxon>Bacillaceae</taxon>
        <taxon>Pontibacillus</taxon>
    </lineage>
</organism>
<accession>A0A0A5GLD0</accession>
<dbReference type="Gene3D" id="3.40.50.1240">
    <property type="entry name" value="Phosphoglycerate mutase-like"/>
    <property type="match status" value="1"/>
</dbReference>
<comment type="caution">
    <text evidence="1">The sequence shown here is derived from an EMBL/GenBank/DDBJ whole genome shotgun (WGS) entry which is preliminary data.</text>
</comment>
<dbReference type="GO" id="GO:0016791">
    <property type="term" value="F:phosphatase activity"/>
    <property type="evidence" value="ECO:0007669"/>
    <property type="project" value="TreeGrafter"/>
</dbReference>
<name>A0A0A5GLD0_9BACI</name>
<dbReference type="OrthoDB" id="512570at2"/>
<dbReference type="CDD" id="cd07067">
    <property type="entry name" value="HP_PGM_like"/>
    <property type="match status" value="1"/>
</dbReference>
<dbReference type="STRING" id="1385510.GCA_000425205_00592"/>
<dbReference type="PANTHER" id="PTHR48100:SF1">
    <property type="entry name" value="HISTIDINE PHOSPHATASE FAMILY PROTEIN-RELATED"/>
    <property type="match status" value="1"/>
</dbReference>
<dbReference type="InterPro" id="IPR013078">
    <property type="entry name" value="His_Pase_superF_clade-1"/>
</dbReference>
<dbReference type="AlphaFoldDB" id="A0A0A5GLD0"/>
<dbReference type="RefSeq" id="WP_026799377.1">
    <property type="nucleotide sequence ID" value="NZ_AULI01000002.1"/>
</dbReference>
<dbReference type="EMBL" id="AVPE01000008">
    <property type="protein sequence ID" value="KGX91965.1"/>
    <property type="molecule type" value="Genomic_DNA"/>
</dbReference>
<dbReference type="Proteomes" id="UP000030528">
    <property type="component" value="Unassembled WGS sequence"/>
</dbReference>
<protein>
    <submittedName>
        <fullName evidence="1">Phosphoglycerate mutase</fullName>
    </submittedName>
</protein>
<keyword evidence="2" id="KW-1185">Reference proteome</keyword>
<dbReference type="Pfam" id="PF00300">
    <property type="entry name" value="His_Phos_1"/>
    <property type="match status" value="1"/>
</dbReference>
<evidence type="ECO:0000313" key="1">
    <source>
        <dbReference type="EMBL" id="KGX91965.1"/>
    </source>
</evidence>
<dbReference type="InterPro" id="IPR050275">
    <property type="entry name" value="PGM_Phosphatase"/>
</dbReference>
<dbReference type="InterPro" id="IPR029033">
    <property type="entry name" value="His_PPase_superfam"/>
</dbReference>
<dbReference type="eggNOG" id="COG0406">
    <property type="taxonomic scope" value="Bacteria"/>
</dbReference>
<reference evidence="1 2" key="1">
    <citation type="submission" date="2013-08" db="EMBL/GenBank/DDBJ databases">
        <authorList>
            <person name="Huang J."/>
            <person name="Wang G."/>
        </authorList>
    </citation>
    <scope>NUCLEOTIDE SEQUENCE [LARGE SCALE GENOMIC DNA]</scope>
    <source>
        <strain evidence="1 2">JSM 076056</strain>
    </source>
</reference>
<proteinExistence type="predicted"/>
<gene>
    <name evidence="1" type="ORF">N781_02720</name>
</gene>
<dbReference type="PANTHER" id="PTHR48100">
    <property type="entry name" value="BROAD-SPECIFICITY PHOSPHATASE YOR283W-RELATED"/>
    <property type="match status" value="1"/>
</dbReference>
<dbReference type="GO" id="GO:0005737">
    <property type="term" value="C:cytoplasm"/>
    <property type="evidence" value="ECO:0007669"/>
    <property type="project" value="TreeGrafter"/>
</dbReference>